<evidence type="ECO:0000256" key="1">
    <source>
        <dbReference type="SAM" id="Phobius"/>
    </source>
</evidence>
<comment type="caution">
    <text evidence="2">The sequence shown here is derived from an EMBL/GenBank/DDBJ whole genome shotgun (WGS) entry which is preliminary data.</text>
</comment>
<feature type="transmembrane region" description="Helical" evidence="1">
    <location>
        <begin position="16"/>
        <end position="35"/>
    </location>
</feature>
<dbReference type="EMBL" id="AOSK01000083">
    <property type="protein sequence ID" value="EYD75395.1"/>
    <property type="molecule type" value="Genomic_DNA"/>
</dbReference>
<keyword evidence="1" id="KW-0472">Membrane</keyword>
<proteinExistence type="predicted"/>
<dbReference type="STRING" id="442562.Rumeso_03042"/>
<name>A0A017HM43_9RHOB</name>
<evidence type="ECO:0000313" key="3">
    <source>
        <dbReference type="Proteomes" id="UP000019666"/>
    </source>
</evidence>
<organism evidence="2 3">
    <name type="scientific">Rubellimicrobium mesophilum DSM 19309</name>
    <dbReference type="NCBI Taxonomy" id="442562"/>
    <lineage>
        <taxon>Bacteria</taxon>
        <taxon>Pseudomonadati</taxon>
        <taxon>Pseudomonadota</taxon>
        <taxon>Alphaproteobacteria</taxon>
        <taxon>Rhodobacterales</taxon>
        <taxon>Roseobacteraceae</taxon>
        <taxon>Rubellimicrobium</taxon>
    </lineage>
</organism>
<sequence length="77" mass="8007">MMVNVSRAVNGIPQNPAVLCGALVLTGLTALMILAGEDTRPVRTEILELGTLTYRTGVFRAPHPASFAPGADAGETD</sequence>
<accession>A0A017HM43</accession>
<dbReference type="AlphaFoldDB" id="A0A017HM43"/>
<reference evidence="2 3" key="1">
    <citation type="submission" date="2013-02" db="EMBL/GenBank/DDBJ databases">
        <authorList>
            <person name="Fiebig A."/>
            <person name="Goeker M."/>
            <person name="Klenk H.-P.P."/>
        </authorList>
    </citation>
    <scope>NUCLEOTIDE SEQUENCE [LARGE SCALE GENOMIC DNA]</scope>
    <source>
        <strain evidence="2 3">DSM 19309</strain>
    </source>
</reference>
<keyword evidence="1" id="KW-0812">Transmembrane</keyword>
<dbReference type="Proteomes" id="UP000019666">
    <property type="component" value="Unassembled WGS sequence"/>
</dbReference>
<keyword evidence="1" id="KW-1133">Transmembrane helix</keyword>
<keyword evidence="3" id="KW-1185">Reference proteome</keyword>
<evidence type="ECO:0000313" key="2">
    <source>
        <dbReference type="EMBL" id="EYD75395.1"/>
    </source>
</evidence>
<protein>
    <submittedName>
        <fullName evidence="2">Uncharacterized protein</fullName>
    </submittedName>
</protein>
<dbReference type="HOGENOM" id="CLU_2635855_0_0_5"/>
<gene>
    <name evidence="2" type="ORF">Rumeso_03042</name>
</gene>